<dbReference type="RefSeq" id="XP_067493879.1">
    <property type="nucleotide sequence ID" value="XM_067631323.1"/>
</dbReference>
<evidence type="ECO:0000313" key="1">
    <source>
        <dbReference type="EMBL" id="RVD88335.1"/>
    </source>
</evidence>
<sequence>MELEAQMVHCLCTDMPCIKVTGLGLVCNPIGPPLGHSNFPGSNNTQSGLANSNRYLIILTSLTALEGLLLWEATSGFISISNAL</sequence>
<dbReference type="Proteomes" id="UP000283090">
    <property type="component" value="Unassembled WGS sequence"/>
</dbReference>
<evidence type="ECO:0000313" key="2">
    <source>
        <dbReference type="Proteomes" id="UP000283090"/>
    </source>
</evidence>
<dbReference type="EMBL" id="SAEB01000003">
    <property type="protein sequence ID" value="RVD88335.1"/>
    <property type="molecule type" value="Genomic_DNA"/>
</dbReference>
<keyword evidence="2" id="KW-1185">Reference proteome</keyword>
<name>A0A437AAQ2_ARTFL</name>
<comment type="caution">
    <text evidence="1">The sequence shown here is derived from an EMBL/GenBank/DDBJ whole genome shotgun (WGS) entry which is preliminary data.</text>
</comment>
<reference evidence="1 2" key="1">
    <citation type="submission" date="2019-01" db="EMBL/GenBank/DDBJ databases">
        <title>Intercellular communication is required for trap formation in the nematode-trapping fungus Duddingtonia flagrans.</title>
        <authorList>
            <person name="Youssar L."/>
            <person name="Wernet V."/>
            <person name="Hensel N."/>
            <person name="Hildebrandt H.-G."/>
            <person name="Fischer R."/>
        </authorList>
    </citation>
    <scope>NUCLEOTIDE SEQUENCE [LARGE SCALE GENOMIC DNA]</scope>
    <source>
        <strain evidence="1 2">CBS H-5679</strain>
    </source>
</reference>
<dbReference type="GeneID" id="93584835"/>
<organism evidence="1 2">
    <name type="scientific">Arthrobotrys flagrans</name>
    <name type="common">Nematode-trapping fungus</name>
    <name type="synonym">Trichothecium flagrans</name>
    <dbReference type="NCBI Taxonomy" id="97331"/>
    <lineage>
        <taxon>Eukaryota</taxon>
        <taxon>Fungi</taxon>
        <taxon>Dikarya</taxon>
        <taxon>Ascomycota</taxon>
        <taxon>Pezizomycotina</taxon>
        <taxon>Orbiliomycetes</taxon>
        <taxon>Orbiliales</taxon>
        <taxon>Orbiliaceae</taxon>
        <taxon>Arthrobotrys</taxon>
    </lineage>
</organism>
<gene>
    <name evidence="1" type="ORF">DFL_002524</name>
</gene>
<dbReference type="VEuPathDB" id="FungiDB:DFL_002524"/>
<protein>
    <submittedName>
        <fullName evidence="1">Uncharacterized protein</fullName>
    </submittedName>
</protein>
<accession>A0A437AAQ2</accession>
<proteinExistence type="predicted"/>
<dbReference type="AlphaFoldDB" id="A0A437AAQ2"/>